<proteinExistence type="predicted"/>
<evidence type="ECO:0000313" key="2">
    <source>
        <dbReference type="Proteomes" id="UP000004995"/>
    </source>
</evidence>
<reference evidence="2" key="1">
    <citation type="journal article" date="2012" name="Nat. Biotechnol.">
        <title>Reference genome sequence of the model plant Setaria.</title>
        <authorList>
            <person name="Bennetzen J.L."/>
            <person name="Schmutz J."/>
            <person name="Wang H."/>
            <person name="Percifield R."/>
            <person name="Hawkins J."/>
            <person name="Pontaroli A.C."/>
            <person name="Estep M."/>
            <person name="Feng L."/>
            <person name="Vaughn J.N."/>
            <person name="Grimwood J."/>
            <person name="Jenkins J."/>
            <person name="Barry K."/>
            <person name="Lindquist E."/>
            <person name="Hellsten U."/>
            <person name="Deshpande S."/>
            <person name="Wang X."/>
            <person name="Wu X."/>
            <person name="Mitros T."/>
            <person name="Triplett J."/>
            <person name="Yang X."/>
            <person name="Ye C.Y."/>
            <person name="Mauro-Herrera M."/>
            <person name="Wang L."/>
            <person name="Li P."/>
            <person name="Sharma M."/>
            <person name="Sharma R."/>
            <person name="Ronald P.C."/>
            <person name="Panaud O."/>
            <person name="Kellogg E.A."/>
            <person name="Brutnell T.P."/>
            <person name="Doust A.N."/>
            <person name="Tuskan G.A."/>
            <person name="Rokhsar D."/>
            <person name="Devos K.M."/>
        </authorList>
    </citation>
    <scope>NUCLEOTIDE SEQUENCE [LARGE SCALE GENOMIC DNA]</scope>
    <source>
        <strain evidence="2">cv. Yugu1</strain>
    </source>
</reference>
<dbReference type="Proteomes" id="UP000004995">
    <property type="component" value="Unassembled WGS sequence"/>
</dbReference>
<dbReference type="Gramene" id="KQL10708">
    <property type="protein sequence ID" value="KQL10708"/>
    <property type="gene ID" value="SETIT_007871mg"/>
</dbReference>
<dbReference type="HOGENOM" id="CLU_093637_0_0_1"/>
<dbReference type="STRING" id="4555.K3Y109"/>
<evidence type="ECO:0000313" key="1">
    <source>
        <dbReference type="EnsemblPlants" id="KQL10708"/>
    </source>
</evidence>
<dbReference type="InParanoid" id="K3Y109"/>
<dbReference type="OMA" id="WNEPARY"/>
<reference evidence="1" key="2">
    <citation type="submission" date="2018-08" db="UniProtKB">
        <authorList>
            <consortium name="EnsemblPlants"/>
        </authorList>
    </citation>
    <scope>IDENTIFICATION</scope>
    <source>
        <strain evidence="1">Yugu1</strain>
    </source>
</reference>
<accession>K3Y109</accession>
<dbReference type="AlphaFoldDB" id="K3Y109"/>
<keyword evidence="2" id="KW-1185">Reference proteome</keyword>
<dbReference type="EMBL" id="AGNK02002488">
    <property type="status" value="NOT_ANNOTATED_CDS"/>
    <property type="molecule type" value="Genomic_DNA"/>
</dbReference>
<dbReference type="EnsemblPlants" id="KQL10708">
    <property type="protein sequence ID" value="KQL10708"/>
    <property type="gene ID" value="SETIT_007871mg"/>
</dbReference>
<name>K3Y109_SETIT</name>
<organism evidence="1 2">
    <name type="scientific">Setaria italica</name>
    <name type="common">Foxtail millet</name>
    <name type="synonym">Panicum italicum</name>
    <dbReference type="NCBI Taxonomy" id="4555"/>
    <lineage>
        <taxon>Eukaryota</taxon>
        <taxon>Viridiplantae</taxon>
        <taxon>Streptophyta</taxon>
        <taxon>Embryophyta</taxon>
        <taxon>Tracheophyta</taxon>
        <taxon>Spermatophyta</taxon>
        <taxon>Magnoliopsida</taxon>
        <taxon>Liliopsida</taxon>
        <taxon>Poales</taxon>
        <taxon>Poaceae</taxon>
        <taxon>PACMAD clade</taxon>
        <taxon>Panicoideae</taxon>
        <taxon>Panicodae</taxon>
        <taxon>Paniceae</taxon>
        <taxon>Cenchrinae</taxon>
        <taxon>Setaria</taxon>
    </lineage>
</organism>
<protein>
    <submittedName>
        <fullName evidence="1">Uncharacterized protein</fullName>
    </submittedName>
</protein>
<sequence>MSTPAIMAAKRHRPSVAALPIEVAIKIAGHLAAISERPMDDLRSLRVICSLMRRVWDEMSWNEPARYAALVPRLTLIGNPNAYFLTGIVEFFREHHGPHPSFYELSLATVGGHNVPAYLVALILYRNNGGAGDDDIAKRYVRRVEGEEDSAASSGVGPMRLSNEGCRLCRDEAGEGLSPGPVRCDFSCASGSCGVPFDWPQKTLFCNEDCRIRQEIILFQRILGIDN</sequence>